<dbReference type="InterPro" id="IPR027385">
    <property type="entry name" value="Beta-barrel_OMP"/>
</dbReference>
<evidence type="ECO:0000256" key="2">
    <source>
        <dbReference type="SAM" id="SignalP"/>
    </source>
</evidence>
<feature type="signal peptide" evidence="2">
    <location>
        <begin position="1"/>
        <end position="20"/>
    </location>
</feature>
<dbReference type="OrthoDB" id="838174at2"/>
<protein>
    <recommendedName>
        <fullName evidence="3">Outer membrane protein beta-barrel domain-containing protein</fullName>
    </recommendedName>
</protein>
<feature type="domain" description="Outer membrane protein beta-barrel" evidence="3">
    <location>
        <begin position="7"/>
        <end position="191"/>
    </location>
</feature>
<accession>A0A1Y1RY82</accession>
<dbReference type="Proteomes" id="UP000192343">
    <property type="component" value="Unassembled WGS sequence"/>
</dbReference>
<comment type="caution">
    <text evidence="4">The sequence shown here is derived from an EMBL/GenBank/DDBJ whole genome shotgun (WGS) entry which is preliminary data.</text>
</comment>
<proteinExistence type="predicted"/>
<dbReference type="Pfam" id="PF13505">
    <property type="entry name" value="OMP_b-brl"/>
    <property type="match status" value="1"/>
</dbReference>
<evidence type="ECO:0000313" key="5">
    <source>
        <dbReference type="Proteomes" id="UP000192343"/>
    </source>
</evidence>
<dbReference type="EMBL" id="MWQY01000011">
    <property type="protein sequence ID" value="ORC34843.1"/>
    <property type="molecule type" value="Genomic_DNA"/>
</dbReference>
<dbReference type="STRING" id="1963862.B4O97_10925"/>
<reference evidence="4 5" key="1">
    <citation type="submission" date="2017-03" db="EMBL/GenBank/DDBJ databases">
        <title>Draft Genome sequence of Marispirochaeta sp. strain JC444.</title>
        <authorList>
            <person name="Shivani Y."/>
            <person name="Subhash Y."/>
            <person name="Sasikala C."/>
            <person name="Ramana C."/>
        </authorList>
    </citation>
    <scope>NUCLEOTIDE SEQUENCE [LARGE SCALE GENOMIC DNA]</scope>
    <source>
        <strain evidence="4 5">JC444</strain>
    </source>
</reference>
<sequence length="205" mass="22884">MKKIVVVLVMLSLLVLPALAQTSFGLKGALSDYSWTGDGWGDVQDYYEFMYGVEVDNEFSFGFSIGGFIEHKVSSTLAIQPELLFTLASMQYGDGDDWIRETWKMLEIPVYLKGLFPLDQGSFYIMGGPDLFYLLGDIEIDTSNDTSSSDDDYDNNLLFGFAVSAGYEFQNGAFLGLKFSRVLTEYYDDTDLFIHGIGIEGGMKL</sequence>
<name>A0A1Y1RY82_9SPIO</name>
<evidence type="ECO:0000256" key="1">
    <source>
        <dbReference type="ARBA" id="ARBA00022729"/>
    </source>
</evidence>
<organism evidence="4 5">
    <name type="scientific">Marispirochaeta aestuarii</name>
    <dbReference type="NCBI Taxonomy" id="1963862"/>
    <lineage>
        <taxon>Bacteria</taxon>
        <taxon>Pseudomonadati</taxon>
        <taxon>Spirochaetota</taxon>
        <taxon>Spirochaetia</taxon>
        <taxon>Spirochaetales</taxon>
        <taxon>Spirochaetaceae</taxon>
        <taxon>Marispirochaeta</taxon>
    </lineage>
</organism>
<dbReference type="AlphaFoldDB" id="A0A1Y1RY82"/>
<keyword evidence="1 2" id="KW-0732">Signal</keyword>
<evidence type="ECO:0000313" key="4">
    <source>
        <dbReference type="EMBL" id="ORC34843.1"/>
    </source>
</evidence>
<feature type="chain" id="PRO_5012643637" description="Outer membrane protein beta-barrel domain-containing protein" evidence="2">
    <location>
        <begin position="21"/>
        <end position="205"/>
    </location>
</feature>
<dbReference type="RefSeq" id="WP_083050792.1">
    <property type="nucleotide sequence ID" value="NZ_CAXXQO010000003.1"/>
</dbReference>
<evidence type="ECO:0000259" key="3">
    <source>
        <dbReference type="Pfam" id="PF13505"/>
    </source>
</evidence>
<gene>
    <name evidence="4" type="ORF">B4O97_10925</name>
</gene>
<keyword evidence="5" id="KW-1185">Reference proteome</keyword>